<dbReference type="InterPro" id="IPR009839">
    <property type="entry name" value="SseB_N"/>
</dbReference>
<evidence type="ECO:0000313" key="3">
    <source>
        <dbReference type="EMBL" id="ELR21105.1"/>
    </source>
</evidence>
<dbReference type="EMBL" id="KB007908">
    <property type="protein sequence ID" value="ELR21105.1"/>
    <property type="molecule type" value="Genomic_DNA"/>
</dbReference>
<dbReference type="Proteomes" id="UP000011083">
    <property type="component" value="Unassembled WGS sequence"/>
</dbReference>
<gene>
    <name evidence="3" type="ORF">ACA1_282910</name>
</gene>
<evidence type="ECO:0000259" key="2">
    <source>
        <dbReference type="Pfam" id="PF07179"/>
    </source>
</evidence>
<dbReference type="RefSeq" id="XP_004344848.1">
    <property type="nucleotide sequence ID" value="XM_004344798.1"/>
</dbReference>
<feature type="compositionally biased region" description="Basic and acidic residues" evidence="1">
    <location>
        <begin position="161"/>
        <end position="171"/>
    </location>
</feature>
<sequence length="186" mass="20495">MVALANAPPAFTPTLRHQLLRQLLTSDMWVLLKEPPRRPAGAAADAEEMEYRLLELDLAHTTRTTVPAFTSEARAEEAVETAGFGSVEGVAVPGLQDFKKAGAVTDLMVNPFSRYGKRIAWEELEWLAANGRQLLQWTPTPREPTLRAVEITSSDLPPLPDHVESPVRDPFRAFVRPTTTPAAQST</sequence>
<dbReference type="AlphaFoldDB" id="L8H7L1"/>
<keyword evidence="4" id="KW-1185">Reference proteome</keyword>
<protein>
    <recommendedName>
        <fullName evidence="2">SseB protein N-terminal domain-containing protein</fullName>
    </recommendedName>
</protein>
<proteinExistence type="predicted"/>
<organism evidence="3 4">
    <name type="scientific">Acanthamoeba castellanii (strain ATCC 30010 / Neff)</name>
    <dbReference type="NCBI Taxonomy" id="1257118"/>
    <lineage>
        <taxon>Eukaryota</taxon>
        <taxon>Amoebozoa</taxon>
        <taxon>Discosea</taxon>
        <taxon>Longamoebia</taxon>
        <taxon>Centramoebida</taxon>
        <taxon>Acanthamoebidae</taxon>
        <taxon>Acanthamoeba</taxon>
    </lineage>
</organism>
<feature type="region of interest" description="Disordered" evidence="1">
    <location>
        <begin position="157"/>
        <end position="186"/>
    </location>
</feature>
<feature type="compositionally biased region" description="Polar residues" evidence="1">
    <location>
        <begin position="177"/>
        <end position="186"/>
    </location>
</feature>
<evidence type="ECO:0000256" key="1">
    <source>
        <dbReference type="SAM" id="MobiDB-lite"/>
    </source>
</evidence>
<accession>L8H7L1</accession>
<dbReference type="VEuPathDB" id="AmoebaDB:ACA1_282910"/>
<dbReference type="Pfam" id="PF07179">
    <property type="entry name" value="SseB"/>
    <property type="match status" value="1"/>
</dbReference>
<feature type="domain" description="SseB protein N-terminal" evidence="2">
    <location>
        <begin position="16"/>
        <end position="126"/>
    </location>
</feature>
<dbReference type="KEGG" id="acan:ACA1_282910"/>
<evidence type="ECO:0000313" key="4">
    <source>
        <dbReference type="Proteomes" id="UP000011083"/>
    </source>
</evidence>
<name>L8H7L1_ACACF</name>
<reference evidence="3 4" key="1">
    <citation type="journal article" date="2013" name="Genome Biol.">
        <title>Genome of Acanthamoeba castellanii highlights extensive lateral gene transfer and early evolution of tyrosine kinase signaling.</title>
        <authorList>
            <person name="Clarke M."/>
            <person name="Lohan A.J."/>
            <person name="Liu B."/>
            <person name="Lagkouvardos I."/>
            <person name="Roy S."/>
            <person name="Zafar N."/>
            <person name="Bertelli C."/>
            <person name="Schilde C."/>
            <person name="Kianianmomeni A."/>
            <person name="Burglin T.R."/>
            <person name="Frech C."/>
            <person name="Turcotte B."/>
            <person name="Kopec K.O."/>
            <person name="Synnott J.M."/>
            <person name="Choo C."/>
            <person name="Paponov I."/>
            <person name="Finkler A."/>
            <person name="Soon Heng Tan C."/>
            <person name="Hutchins A.P."/>
            <person name="Weinmeier T."/>
            <person name="Rattei T."/>
            <person name="Chu J.S."/>
            <person name="Gimenez G."/>
            <person name="Irimia M."/>
            <person name="Rigden D.J."/>
            <person name="Fitzpatrick D.A."/>
            <person name="Lorenzo-Morales J."/>
            <person name="Bateman A."/>
            <person name="Chiu C.H."/>
            <person name="Tang P."/>
            <person name="Hegemann P."/>
            <person name="Fromm H."/>
            <person name="Raoult D."/>
            <person name="Greub G."/>
            <person name="Miranda-Saavedra D."/>
            <person name="Chen N."/>
            <person name="Nash P."/>
            <person name="Ginger M.L."/>
            <person name="Horn M."/>
            <person name="Schaap P."/>
            <person name="Caler L."/>
            <person name="Loftus B."/>
        </authorList>
    </citation>
    <scope>NUCLEOTIDE SEQUENCE [LARGE SCALE GENOMIC DNA]</scope>
    <source>
        <strain evidence="3 4">Neff</strain>
    </source>
</reference>
<dbReference type="GeneID" id="14921982"/>